<dbReference type="AlphaFoldDB" id="A0A8E2B831"/>
<comment type="caution">
    <text evidence="2">The sequence shown here is derived from an EMBL/GenBank/DDBJ whole genome shotgun (WGS) entry which is preliminary data.</text>
</comment>
<sequence length="64" mass="7037">MTAIHSGAQRENPDTHGGAGTAERPLPQLLAELDRLTRRVDEHLRRPGRRQHRAGGSLDGFSRG</sequence>
<evidence type="ECO:0000256" key="1">
    <source>
        <dbReference type="SAM" id="MobiDB-lite"/>
    </source>
</evidence>
<reference evidence="2 3" key="1">
    <citation type="submission" date="2020-08" db="EMBL/GenBank/DDBJ databases">
        <title>Amycolatopsis echigonensis JCM 21831.</title>
        <authorList>
            <person name="Tedsree N."/>
            <person name="Kuncharoen N."/>
            <person name="Likhitwitayawuid K."/>
            <person name="Tanasupawat S."/>
        </authorList>
    </citation>
    <scope>NUCLEOTIDE SEQUENCE [LARGE SCALE GENOMIC DNA]</scope>
    <source>
        <strain evidence="2 3">JCM 21831</strain>
    </source>
</reference>
<feature type="region of interest" description="Disordered" evidence="1">
    <location>
        <begin position="1"/>
        <end position="64"/>
    </location>
</feature>
<dbReference type="Proteomes" id="UP000550260">
    <property type="component" value="Unassembled WGS sequence"/>
</dbReference>
<proteinExistence type="predicted"/>
<evidence type="ECO:0000313" key="3">
    <source>
        <dbReference type="Proteomes" id="UP000550260"/>
    </source>
</evidence>
<feature type="compositionally biased region" description="Basic and acidic residues" evidence="1">
    <location>
        <begin position="32"/>
        <end position="45"/>
    </location>
</feature>
<dbReference type="EMBL" id="JACJHR010000076">
    <property type="protein sequence ID" value="MBB2504586.1"/>
    <property type="molecule type" value="Genomic_DNA"/>
</dbReference>
<evidence type="ECO:0000313" key="2">
    <source>
        <dbReference type="EMBL" id="MBB2504586.1"/>
    </source>
</evidence>
<protein>
    <submittedName>
        <fullName evidence="2">Uncharacterized protein</fullName>
    </submittedName>
</protein>
<organism evidence="2 3">
    <name type="scientific">Amycolatopsis echigonensis</name>
    <dbReference type="NCBI Taxonomy" id="2576905"/>
    <lineage>
        <taxon>Bacteria</taxon>
        <taxon>Bacillati</taxon>
        <taxon>Actinomycetota</taxon>
        <taxon>Actinomycetes</taxon>
        <taxon>Pseudonocardiales</taxon>
        <taxon>Pseudonocardiaceae</taxon>
        <taxon>Amycolatopsis</taxon>
    </lineage>
</organism>
<name>A0A8E2B831_9PSEU</name>
<accession>A0A8E2B831</accession>
<gene>
    <name evidence="2" type="ORF">H5411_36275</name>
</gene>
<dbReference type="RefSeq" id="WP_143271497.1">
    <property type="nucleotide sequence ID" value="NZ_JACJHR010000076.1"/>
</dbReference>